<dbReference type="STRING" id="578462.A0A0L0TAD8"/>
<dbReference type="InterPro" id="IPR037185">
    <property type="entry name" value="EmrE-like"/>
</dbReference>
<keyword evidence="1" id="KW-0472">Membrane</keyword>
<dbReference type="AlphaFoldDB" id="A0A0L0TAD8"/>
<dbReference type="eggNOG" id="ENOG502SCCE">
    <property type="taxonomic scope" value="Eukaryota"/>
</dbReference>
<keyword evidence="1" id="KW-0812">Transmembrane</keyword>
<keyword evidence="3" id="KW-1185">Reference proteome</keyword>
<dbReference type="VEuPathDB" id="FungiDB:AMAG_20370"/>
<gene>
    <name evidence="2" type="ORF">AMAG_20370</name>
</gene>
<reference evidence="3" key="2">
    <citation type="submission" date="2009-11" db="EMBL/GenBank/DDBJ databases">
        <title>The Genome Sequence of Allomyces macrogynus strain ATCC 38327.</title>
        <authorList>
            <consortium name="The Broad Institute Genome Sequencing Platform"/>
            <person name="Russ C."/>
            <person name="Cuomo C."/>
            <person name="Shea T."/>
            <person name="Young S.K."/>
            <person name="Zeng Q."/>
            <person name="Koehrsen M."/>
            <person name="Haas B."/>
            <person name="Borodovsky M."/>
            <person name="Guigo R."/>
            <person name="Alvarado L."/>
            <person name="Berlin A."/>
            <person name="Borenstein D."/>
            <person name="Chen Z."/>
            <person name="Engels R."/>
            <person name="Freedman E."/>
            <person name="Gellesch M."/>
            <person name="Goldberg J."/>
            <person name="Griggs A."/>
            <person name="Gujja S."/>
            <person name="Heiman D."/>
            <person name="Hepburn T."/>
            <person name="Howarth C."/>
            <person name="Jen D."/>
            <person name="Larson L."/>
            <person name="Lewis B."/>
            <person name="Mehta T."/>
            <person name="Park D."/>
            <person name="Pearson M."/>
            <person name="Roberts A."/>
            <person name="Saif S."/>
            <person name="Shenoy N."/>
            <person name="Sisk P."/>
            <person name="Stolte C."/>
            <person name="Sykes S."/>
            <person name="Walk T."/>
            <person name="White J."/>
            <person name="Yandava C."/>
            <person name="Burger G."/>
            <person name="Gray M.W."/>
            <person name="Holland P.W.H."/>
            <person name="King N."/>
            <person name="Lang F.B.F."/>
            <person name="Roger A.J."/>
            <person name="Ruiz-Trillo I."/>
            <person name="Lander E."/>
            <person name="Nusbaum C."/>
        </authorList>
    </citation>
    <scope>NUCLEOTIDE SEQUENCE [LARGE SCALE GENOMIC DNA]</scope>
    <source>
        <strain evidence="3">ATCC 38327</strain>
    </source>
</reference>
<dbReference type="InterPro" id="IPR039632">
    <property type="entry name" value="TMEM42"/>
</dbReference>
<feature type="transmembrane region" description="Helical" evidence="1">
    <location>
        <begin position="92"/>
        <end position="114"/>
    </location>
</feature>
<feature type="transmembrane region" description="Helical" evidence="1">
    <location>
        <begin position="60"/>
        <end position="80"/>
    </location>
</feature>
<sequence length="148" mass="15447">MASTKPSPAPAPKAPRSRRALAVTPLALASGVCASLASIATKLAVHPTLQQFLGRTESDLVLRAASGAAVVVANVAMWMLFSRALSVSTSTVQVTTTNTFANMLFTAVVGTLVFHEHLSLQFWAGLALVFVGTLLLDRPSGDGKIKTD</sequence>
<dbReference type="PANTHER" id="PTHR31965">
    <property type="entry name" value="TRANSMEMBRANE PROTEIN 42"/>
    <property type="match status" value="1"/>
</dbReference>
<dbReference type="Gene3D" id="1.10.3730.20">
    <property type="match status" value="1"/>
</dbReference>
<name>A0A0L0TAD8_ALLM3</name>
<evidence type="ECO:0000256" key="1">
    <source>
        <dbReference type="SAM" id="Phobius"/>
    </source>
</evidence>
<dbReference type="OMA" id="MIINMAC"/>
<reference evidence="2 3" key="1">
    <citation type="submission" date="2009-11" db="EMBL/GenBank/DDBJ databases">
        <title>Annotation of Allomyces macrogynus ATCC 38327.</title>
        <authorList>
            <consortium name="The Broad Institute Genome Sequencing Platform"/>
            <person name="Russ C."/>
            <person name="Cuomo C."/>
            <person name="Burger G."/>
            <person name="Gray M.W."/>
            <person name="Holland P.W.H."/>
            <person name="King N."/>
            <person name="Lang F.B.F."/>
            <person name="Roger A.J."/>
            <person name="Ruiz-Trillo I."/>
            <person name="Young S.K."/>
            <person name="Zeng Q."/>
            <person name="Gargeya S."/>
            <person name="Fitzgerald M."/>
            <person name="Haas B."/>
            <person name="Abouelleil A."/>
            <person name="Alvarado L."/>
            <person name="Arachchi H.M."/>
            <person name="Berlin A."/>
            <person name="Chapman S.B."/>
            <person name="Gearin G."/>
            <person name="Goldberg J."/>
            <person name="Griggs A."/>
            <person name="Gujja S."/>
            <person name="Hansen M."/>
            <person name="Heiman D."/>
            <person name="Howarth C."/>
            <person name="Larimer J."/>
            <person name="Lui A."/>
            <person name="MacDonald P.J.P."/>
            <person name="McCowen C."/>
            <person name="Montmayeur A."/>
            <person name="Murphy C."/>
            <person name="Neiman D."/>
            <person name="Pearson M."/>
            <person name="Priest M."/>
            <person name="Roberts A."/>
            <person name="Saif S."/>
            <person name="Shea T."/>
            <person name="Sisk P."/>
            <person name="Stolte C."/>
            <person name="Sykes S."/>
            <person name="Wortman J."/>
            <person name="Nusbaum C."/>
            <person name="Birren B."/>
        </authorList>
    </citation>
    <scope>NUCLEOTIDE SEQUENCE [LARGE SCALE GENOMIC DNA]</scope>
    <source>
        <strain evidence="2 3">ATCC 38327</strain>
    </source>
</reference>
<evidence type="ECO:0000313" key="2">
    <source>
        <dbReference type="EMBL" id="KNE71489.1"/>
    </source>
</evidence>
<dbReference type="OrthoDB" id="5854584at2759"/>
<evidence type="ECO:0000313" key="3">
    <source>
        <dbReference type="Proteomes" id="UP000054350"/>
    </source>
</evidence>
<accession>A0A0L0TAD8</accession>
<keyword evidence="1" id="KW-1133">Transmembrane helix</keyword>
<evidence type="ECO:0008006" key="4">
    <source>
        <dbReference type="Google" id="ProtNLM"/>
    </source>
</evidence>
<dbReference type="SUPFAM" id="SSF103481">
    <property type="entry name" value="Multidrug resistance efflux transporter EmrE"/>
    <property type="match status" value="1"/>
</dbReference>
<dbReference type="EMBL" id="GG745372">
    <property type="protein sequence ID" value="KNE71489.1"/>
    <property type="molecule type" value="Genomic_DNA"/>
</dbReference>
<dbReference type="Proteomes" id="UP000054350">
    <property type="component" value="Unassembled WGS sequence"/>
</dbReference>
<feature type="transmembrane region" description="Helical" evidence="1">
    <location>
        <begin position="20"/>
        <end position="40"/>
    </location>
</feature>
<feature type="transmembrane region" description="Helical" evidence="1">
    <location>
        <begin position="120"/>
        <end position="136"/>
    </location>
</feature>
<proteinExistence type="predicted"/>
<protein>
    <recommendedName>
        <fullName evidence="4">EamA domain-containing protein</fullName>
    </recommendedName>
</protein>
<dbReference type="PANTHER" id="PTHR31965:SF1">
    <property type="entry name" value="TRANSMEMBRANE PROTEIN 42"/>
    <property type="match status" value="1"/>
</dbReference>
<organism evidence="2 3">
    <name type="scientific">Allomyces macrogynus (strain ATCC 38327)</name>
    <name type="common">Allomyces javanicus var. macrogynus</name>
    <dbReference type="NCBI Taxonomy" id="578462"/>
    <lineage>
        <taxon>Eukaryota</taxon>
        <taxon>Fungi</taxon>
        <taxon>Fungi incertae sedis</taxon>
        <taxon>Blastocladiomycota</taxon>
        <taxon>Blastocladiomycetes</taxon>
        <taxon>Blastocladiales</taxon>
        <taxon>Blastocladiaceae</taxon>
        <taxon>Allomyces</taxon>
    </lineage>
</organism>